<dbReference type="VEuPathDB" id="VectorBase:ASIC015416"/>
<dbReference type="EnsemblMetazoa" id="ASIC015416-RA">
    <property type="protein sequence ID" value="ASIC015416-PA"/>
    <property type="gene ID" value="ASIC015416"/>
</dbReference>
<name>A0A084WB72_ANOSI</name>
<keyword evidence="3" id="KW-1185">Reference proteome</keyword>
<accession>A0A084WB72</accession>
<organism evidence="1">
    <name type="scientific">Anopheles sinensis</name>
    <name type="common">Mosquito</name>
    <dbReference type="NCBI Taxonomy" id="74873"/>
    <lineage>
        <taxon>Eukaryota</taxon>
        <taxon>Metazoa</taxon>
        <taxon>Ecdysozoa</taxon>
        <taxon>Arthropoda</taxon>
        <taxon>Hexapoda</taxon>
        <taxon>Insecta</taxon>
        <taxon>Pterygota</taxon>
        <taxon>Neoptera</taxon>
        <taxon>Endopterygota</taxon>
        <taxon>Diptera</taxon>
        <taxon>Nematocera</taxon>
        <taxon>Culicoidea</taxon>
        <taxon>Culicidae</taxon>
        <taxon>Anophelinae</taxon>
        <taxon>Anopheles</taxon>
    </lineage>
</organism>
<sequence length="120" mass="13641">MAVGCCSAIVYSASHPARSLGLALEERIFCERSVASRRTRDLLRREGPPRLRSRPPDVTVFDEREEVGSEEETASSRRVRWPHRFTLGLGVGICMHVCGDESRDPVRTRTRFCSPGKRRR</sequence>
<reference evidence="1 3" key="1">
    <citation type="journal article" date="2014" name="BMC Genomics">
        <title>Genome sequence of Anopheles sinensis provides insight into genetics basis of mosquito competence for malaria parasites.</title>
        <authorList>
            <person name="Zhou D."/>
            <person name="Zhang D."/>
            <person name="Ding G."/>
            <person name="Shi L."/>
            <person name="Hou Q."/>
            <person name="Ye Y."/>
            <person name="Xu Y."/>
            <person name="Zhou H."/>
            <person name="Xiong C."/>
            <person name="Li S."/>
            <person name="Yu J."/>
            <person name="Hong S."/>
            <person name="Yu X."/>
            <person name="Zou P."/>
            <person name="Chen C."/>
            <person name="Chang X."/>
            <person name="Wang W."/>
            <person name="Lv Y."/>
            <person name="Sun Y."/>
            <person name="Ma L."/>
            <person name="Shen B."/>
            <person name="Zhu C."/>
        </authorList>
    </citation>
    <scope>NUCLEOTIDE SEQUENCE [LARGE SCALE GENOMIC DNA]</scope>
</reference>
<reference evidence="2" key="2">
    <citation type="submission" date="2020-05" db="UniProtKB">
        <authorList>
            <consortium name="EnsemblMetazoa"/>
        </authorList>
    </citation>
    <scope>IDENTIFICATION</scope>
</reference>
<evidence type="ECO:0000313" key="3">
    <source>
        <dbReference type="Proteomes" id="UP000030765"/>
    </source>
</evidence>
<protein>
    <submittedName>
        <fullName evidence="1 2">Uncharacterized protein</fullName>
    </submittedName>
</protein>
<evidence type="ECO:0000313" key="1">
    <source>
        <dbReference type="EMBL" id="KFB47466.1"/>
    </source>
</evidence>
<gene>
    <name evidence="1" type="ORF">ZHAS_00015416</name>
</gene>
<dbReference type="AlphaFoldDB" id="A0A084WB72"/>
<dbReference type="EMBL" id="ATLV01022316">
    <property type="status" value="NOT_ANNOTATED_CDS"/>
    <property type="molecule type" value="Genomic_DNA"/>
</dbReference>
<proteinExistence type="predicted"/>
<dbReference type="EMBL" id="KE525331">
    <property type="protein sequence ID" value="KFB47466.1"/>
    <property type="molecule type" value="Genomic_DNA"/>
</dbReference>
<evidence type="ECO:0000313" key="2">
    <source>
        <dbReference type="EnsemblMetazoa" id="ASIC015416-PA"/>
    </source>
</evidence>
<dbReference type="Proteomes" id="UP000030765">
    <property type="component" value="Unassembled WGS sequence"/>
</dbReference>